<dbReference type="AlphaFoldDB" id="A0A8J3SZ46"/>
<dbReference type="SUPFAM" id="SSF50965">
    <property type="entry name" value="Galactose oxidase, central domain"/>
    <property type="match status" value="1"/>
</dbReference>
<organism evidence="3 4">
    <name type="scientific">Planobispora takensis</name>
    <dbReference type="NCBI Taxonomy" id="1367882"/>
    <lineage>
        <taxon>Bacteria</taxon>
        <taxon>Bacillati</taxon>
        <taxon>Actinomycetota</taxon>
        <taxon>Actinomycetes</taxon>
        <taxon>Streptosporangiales</taxon>
        <taxon>Streptosporangiaceae</taxon>
        <taxon>Planobispora</taxon>
    </lineage>
</organism>
<dbReference type="InterPro" id="IPR011043">
    <property type="entry name" value="Gal_Oxase/kelch_b-propeller"/>
</dbReference>
<dbReference type="EMBL" id="BOOK01000032">
    <property type="protein sequence ID" value="GII02406.1"/>
    <property type="molecule type" value="Genomic_DNA"/>
</dbReference>
<protein>
    <submittedName>
        <fullName evidence="3">Uncharacterized protein</fullName>
    </submittedName>
</protein>
<accession>A0A8J3SZ46</accession>
<name>A0A8J3SZ46_9ACTN</name>
<evidence type="ECO:0000313" key="3">
    <source>
        <dbReference type="EMBL" id="GII02406.1"/>
    </source>
</evidence>
<proteinExistence type="predicted"/>
<feature type="region of interest" description="Disordered" evidence="1">
    <location>
        <begin position="21"/>
        <end position="61"/>
    </location>
</feature>
<keyword evidence="2" id="KW-0732">Signal</keyword>
<keyword evidence="4" id="KW-1185">Reference proteome</keyword>
<gene>
    <name evidence="3" type="ORF">Pta02_44140</name>
</gene>
<reference evidence="3" key="1">
    <citation type="submission" date="2021-01" db="EMBL/GenBank/DDBJ databases">
        <title>Whole genome shotgun sequence of Planobispora takensis NBRC 109077.</title>
        <authorList>
            <person name="Komaki H."/>
            <person name="Tamura T."/>
        </authorList>
    </citation>
    <scope>NUCLEOTIDE SEQUENCE</scope>
    <source>
        <strain evidence="3">NBRC 109077</strain>
    </source>
</reference>
<evidence type="ECO:0000256" key="1">
    <source>
        <dbReference type="SAM" id="MobiDB-lite"/>
    </source>
</evidence>
<dbReference type="PROSITE" id="PS51257">
    <property type="entry name" value="PROKAR_LIPOPROTEIN"/>
    <property type="match status" value="1"/>
</dbReference>
<feature type="signal peptide" evidence="2">
    <location>
        <begin position="1"/>
        <end position="19"/>
    </location>
</feature>
<evidence type="ECO:0000313" key="4">
    <source>
        <dbReference type="Proteomes" id="UP000634476"/>
    </source>
</evidence>
<sequence>MRVVTVVPIVVLAAACSSAEVPRTPSPVADPPSATSSPWIAGVNDPTPAPSPGVWTQENISGGGGSMRIRLEDIAVVSADDAWAVGEITGKETSAAITARWDGRRWDVVDGPSRFVHLSAVTPDGRGGIWVGADYWSHEDKRVVLHYDGRSWTYEPTPRTCNDPAVFDLASVPGSDQVLAVGGEPSFDEDGVAWVWTRRRESTVLPALLLRPVPIGEYVPVSARGIPRRGG</sequence>
<dbReference type="Proteomes" id="UP000634476">
    <property type="component" value="Unassembled WGS sequence"/>
</dbReference>
<evidence type="ECO:0000256" key="2">
    <source>
        <dbReference type="SAM" id="SignalP"/>
    </source>
</evidence>
<feature type="chain" id="PRO_5035162308" evidence="2">
    <location>
        <begin position="20"/>
        <end position="231"/>
    </location>
</feature>
<comment type="caution">
    <text evidence="3">The sequence shown here is derived from an EMBL/GenBank/DDBJ whole genome shotgun (WGS) entry which is preliminary data.</text>
</comment>